<keyword evidence="2" id="KW-0472">Membrane</keyword>
<feature type="transmembrane region" description="Helical" evidence="2">
    <location>
        <begin position="209"/>
        <end position="230"/>
    </location>
</feature>
<keyword evidence="2" id="KW-0812">Transmembrane</keyword>
<organism evidence="3 4">
    <name type="scientific">Streptococcus parasanguinis FW213</name>
    <dbReference type="NCBI Taxonomy" id="1114965"/>
    <lineage>
        <taxon>Bacteria</taxon>
        <taxon>Bacillati</taxon>
        <taxon>Bacillota</taxon>
        <taxon>Bacilli</taxon>
        <taxon>Lactobacillales</taxon>
        <taxon>Streptococcaceae</taxon>
        <taxon>Streptococcus</taxon>
    </lineage>
</organism>
<protein>
    <submittedName>
        <fullName evidence="3">Uncharacterized protein</fullName>
    </submittedName>
</protein>
<keyword evidence="1" id="KW-0175">Coiled coil</keyword>
<feature type="coiled-coil region" evidence="1">
    <location>
        <begin position="44"/>
        <end position="78"/>
    </location>
</feature>
<dbReference type="KEGG" id="scf:Spaf_1856"/>
<dbReference type="EMBL" id="CP003122">
    <property type="protein sequence ID" value="AFJ26803.1"/>
    <property type="molecule type" value="Genomic_DNA"/>
</dbReference>
<dbReference type="STRING" id="1114965.Spaf_1856"/>
<feature type="transmembrane region" description="Helical" evidence="2">
    <location>
        <begin position="267"/>
        <end position="283"/>
    </location>
</feature>
<proteinExistence type="predicted"/>
<dbReference type="PATRIC" id="fig|1114965.3.peg.1776"/>
<gene>
    <name evidence="3" type="ORF">Spaf_1856</name>
</gene>
<dbReference type="AlphaFoldDB" id="I1ZP29"/>
<evidence type="ECO:0000313" key="4">
    <source>
        <dbReference type="Proteomes" id="UP000002865"/>
    </source>
</evidence>
<evidence type="ECO:0000256" key="1">
    <source>
        <dbReference type="SAM" id="Coils"/>
    </source>
</evidence>
<feature type="transmembrane region" description="Helical" evidence="2">
    <location>
        <begin position="236"/>
        <end position="260"/>
    </location>
</feature>
<evidence type="ECO:0000313" key="3">
    <source>
        <dbReference type="EMBL" id="AFJ26803.1"/>
    </source>
</evidence>
<feature type="transmembrane region" description="Helical" evidence="2">
    <location>
        <begin position="390"/>
        <end position="408"/>
    </location>
</feature>
<keyword evidence="2" id="KW-1133">Transmembrane helix</keyword>
<feature type="transmembrane region" description="Helical" evidence="2">
    <location>
        <begin position="289"/>
        <end position="310"/>
    </location>
</feature>
<feature type="transmembrane region" description="Helical" evidence="2">
    <location>
        <begin position="334"/>
        <end position="353"/>
    </location>
</feature>
<accession>I1ZP29</accession>
<dbReference type="PaxDb" id="1114965-Spaf_1856"/>
<dbReference type="Proteomes" id="UP000002865">
    <property type="component" value="Chromosome"/>
</dbReference>
<name>I1ZP29_STRPA</name>
<evidence type="ECO:0000256" key="2">
    <source>
        <dbReference type="SAM" id="Phobius"/>
    </source>
</evidence>
<feature type="transmembrane region" description="Helical" evidence="2">
    <location>
        <begin position="158"/>
        <end position="177"/>
    </location>
</feature>
<sequence>MMTKNKINIVNEKNFDEHFSYLDENMKSRSNNMIHKITCIIEKYKKYQKKLNTVTEENENLKKNRKKCIKNLQKFIKRGECIDEFDDKKLIIDYYYNEKEDKLIINDIYLYKKILPKKSFFKKEIYNLTHCLFFALNFVTYCLIAFTQGSSLNGKLILYPFFGIYVILGGVFLFCRFKDDFHKDYRFERLGGVEYYKTEEYISNKENKILFIELNYLFSQLVLSQATIVQGFSEPWITFIIIIALITDIYFFINIFHVIFKLSRVKGLFFVLCLTVILILGFVKKDTWVAVALVIAIISLLTSEDIWTLYQDDSPLSGRYNTLANKNIVTKNVFYLKLAVATNVLILYLYVLFFDEQHFSLNFFNMFTNTISKICENDTRAKLFDGLDKLGFISIVNLFYVIINKTFIKRRDTTLLKEIITPISSIIYNKIETSKLDLIDNYDGLSAENIKEYPELIINNSKYIPEDTKFLIEEHKSGNILKIVYPDKEIEVIKLNNLKKN</sequence>
<reference evidence="3 4" key="1">
    <citation type="journal article" date="2012" name="PLoS ONE">
        <title>Complete Genome and Transcriptomes of Streptococcus parasanguinis FW213: Phylogenic Relations and Potential Virulence Mechanisms.</title>
        <authorList>
            <person name="Geng J."/>
            <person name="Chiu C.H."/>
            <person name="Tang P."/>
            <person name="Chen Y."/>
            <person name="Shieh H.R."/>
            <person name="Hu S."/>
            <person name="Chen Y.Y."/>
        </authorList>
    </citation>
    <scope>NUCLEOTIDE SEQUENCE [LARGE SCALE GENOMIC DNA]</scope>
    <source>
        <strain evidence="3 4">FW213</strain>
    </source>
</reference>
<dbReference type="HOGENOM" id="CLU_543932_0_0_9"/>
<feature type="transmembrane region" description="Helical" evidence="2">
    <location>
        <begin position="125"/>
        <end position="146"/>
    </location>
</feature>